<evidence type="ECO:0000256" key="1">
    <source>
        <dbReference type="ARBA" id="ARBA00006328"/>
    </source>
</evidence>
<reference evidence="5" key="1">
    <citation type="journal article" date="2021" name="Nat. Commun.">
        <title>Genetic determinants of endophytism in the Arabidopsis root mycobiome.</title>
        <authorList>
            <person name="Mesny F."/>
            <person name="Miyauchi S."/>
            <person name="Thiergart T."/>
            <person name="Pickel B."/>
            <person name="Atanasova L."/>
            <person name="Karlsson M."/>
            <person name="Huettel B."/>
            <person name="Barry K.W."/>
            <person name="Haridas S."/>
            <person name="Chen C."/>
            <person name="Bauer D."/>
            <person name="Andreopoulos W."/>
            <person name="Pangilinan J."/>
            <person name="LaButti K."/>
            <person name="Riley R."/>
            <person name="Lipzen A."/>
            <person name="Clum A."/>
            <person name="Drula E."/>
            <person name="Henrissat B."/>
            <person name="Kohler A."/>
            <person name="Grigoriev I.V."/>
            <person name="Martin F.M."/>
            <person name="Hacquard S."/>
        </authorList>
    </citation>
    <scope>NUCLEOTIDE SEQUENCE</scope>
    <source>
        <strain evidence="5">MPI-CAGE-AT-0021</strain>
    </source>
</reference>
<proteinExistence type="inferred from homology"/>
<dbReference type="InterPro" id="IPR036291">
    <property type="entry name" value="NAD(P)-bd_dom_sf"/>
</dbReference>
<dbReference type="GO" id="GO:0016491">
    <property type="term" value="F:oxidoreductase activity"/>
    <property type="evidence" value="ECO:0007669"/>
    <property type="project" value="UniProtKB-KW"/>
</dbReference>
<dbReference type="Gene3D" id="3.40.50.720">
    <property type="entry name" value="NAD(P)-binding Rossmann-like Domain"/>
    <property type="match status" value="1"/>
</dbReference>
<keyword evidence="2" id="KW-0521">NADP</keyword>
<dbReference type="OrthoDB" id="419598at2759"/>
<dbReference type="Pfam" id="PF05368">
    <property type="entry name" value="NmrA"/>
    <property type="match status" value="1"/>
</dbReference>
<dbReference type="SUPFAM" id="SSF51735">
    <property type="entry name" value="NAD(P)-binding Rossmann-fold domains"/>
    <property type="match status" value="1"/>
</dbReference>
<protein>
    <recommendedName>
        <fullName evidence="4">NmrA-like domain-containing protein</fullName>
    </recommendedName>
</protein>
<organism evidence="5 6">
    <name type="scientific">Dactylonectria estremocensis</name>
    <dbReference type="NCBI Taxonomy" id="1079267"/>
    <lineage>
        <taxon>Eukaryota</taxon>
        <taxon>Fungi</taxon>
        <taxon>Dikarya</taxon>
        <taxon>Ascomycota</taxon>
        <taxon>Pezizomycotina</taxon>
        <taxon>Sordariomycetes</taxon>
        <taxon>Hypocreomycetidae</taxon>
        <taxon>Hypocreales</taxon>
        <taxon>Nectriaceae</taxon>
        <taxon>Dactylonectria</taxon>
    </lineage>
</organism>
<keyword evidence="3" id="KW-0560">Oxidoreductase</keyword>
<accession>A0A9P9E2G6</accession>
<dbReference type="PANTHER" id="PTHR42748:SF30">
    <property type="entry name" value="NMRA-LIKE DOMAIN-CONTAINING PROTEIN"/>
    <property type="match status" value="1"/>
</dbReference>
<dbReference type="PANTHER" id="PTHR42748">
    <property type="entry name" value="NITROGEN METABOLITE REPRESSION PROTEIN NMRA FAMILY MEMBER"/>
    <property type="match status" value="1"/>
</dbReference>
<dbReference type="EMBL" id="JAGMUU010000021">
    <property type="protein sequence ID" value="KAH7129449.1"/>
    <property type="molecule type" value="Genomic_DNA"/>
</dbReference>
<dbReference type="InterPro" id="IPR008030">
    <property type="entry name" value="NmrA-like"/>
</dbReference>
<evidence type="ECO:0000256" key="3">
    <source>
        <dbReference type="ARBA" id="ARBA00023002"/>
    </source>
</evidence>
<feature type="domain" description="NmrA-like" evidence="4">
    <location>
        <begin position="13"/>
        <end position="272"/>
    </location>
</feature>
<sequence>MSANASNAPAAFITAATGAQGLAVARQLRGLGWVVRTTARNMDAPAVHQLQALGVEVMPGDWDNEAVLTSAILGCSCLFLNLMPNLATFSSEVPHANRILAIAKAADVKHVVYSSALSVKNLGHGEYYVHDSPVAKAHGWKREIEGLVRGAGFETWTILRGGFFMVNFLAPKVNWMYPGLVQTNTWTTAYTPETRMPMVDVEDIAKFAVATFRDPARFHQQEIEIASELLSPDQIIQQLGDASGRAMSNVFLTSEEVEVQKDTNMLVTVQLMSRDLDKCMDFAKVKSWGIPLGTFQQFLQREHKWVKETYP</sequence>
<evidence type="ECO:0000259" key="4">
    <source>
        <dbReference type="Pfam" id="PF05368"/>
    </source>
</evidence>
<evidence type="ECO:0000256" key="2">
    <source>
        <dbReference type="ARBA" id="ARBA00022857"/>
    </source>
</evidence>
<gene>
    <name evidence="5" type="ORF">B0J13DRAFT_564090</name>
</gene>
<comment type="similarity">
    <text evidence="1">Belongs to the NmrA-type oxidoreductase family.</text>
</comment>
<keyword evidence="6" id="KW-1185">Reference proteome</keyword>
<evidence type="ECO:0000313" key="5">
    <source>
        <dbReference type="EMBL" id="KAH7129449.1"/>
    </source>
</evidence>
<dbReference type="AlphaFoldDB" id="A0A9P9E2G6"/>
<dbReference type="InterPro" id="IPR051164">
    <property type="entry name" value="NmrA-like_oxidored"/>
</dbReference>
<name>A0A9P9E2G6_9HYPO</name>
<dbReference type="Proteomes" id="UP000717696">
    <property type="component" value="Unassembled WGS sequence"/>
</dbReference>
<comment type="caution">
    <text evidence="5">The sequence shown here is derived from an EMBL/GenBank/DDBJ whole genome shotgun (WGS) entry which is preliminary data.</text>
</comment>
<evidence type="ECO:0000313" key="6">
    <source>
        <dbReference type="Proteomes" id="UP000717696"/>
    </source>
</evidence>
<dbReference type="GO" id="GO:0005634">
    <property type="term" value="C:nucleus"/>
    <property type="evidence" value="ECO:0007669"/>
    <property type="project" value="TreeGrafter"/>
</dbReference>